<feature type="compositionally biased region" description="Low complexity" evidence="1">
    <location>
        <begin position="363"/>
        <end position="375"/>
    </location>
</feature>
<accession>A0AAV9NHN5</accession>
<reference evidence="2 3" key="1">
    <citation type="submission" date="2023-08" db="EMBL/GenBank/DDBJ databases">
        <title>Black Yeasts Isolated from many extreme environments.</title>
        <authorList>
            <person name="Coleine C."/>
            <person name="Stajich J.E."/>
            <person name="Selbmann L."/>
        </authorList>
    </citation>
    <scope>NUCLEOTIDE SEQUENCE [LARGE SCALE GENOMIC DNA]</scope>
    <source>
        <strain evidence="2 3">CCFEE 5792</strain>
    </source>
</reference>
<feature type="region of interest" description="Disordered" evidence="1">
    <location>
        <begin position="306"/>
        <end position="383"/>
    </location>
</feature>
<feature type="compositionally biased region" description="Polar residues" evidence="1">
    <location>
        <begin position="200"/>
        <end position="216"/>
    </location>
</feature>
<dbReference type="RefSeq" id="XP_064709145.1">
    <property type="nucleotide sequence ID" value="XM_064854419.1"/>
</dbReference>
<keyword evidence="3" id="KW-1185">Reference proteome</keyword>
<feature type="compositionally biased region" description="Low complexity" evidence="1">
    <location>
        <begin position="50"/>
        <end position="68"/>
    </location>
</feature>
<comment type="caution">
    <text evidence="2">The sequence shown here is derived from an EMBL/GenBank/DDBJ whole genome shotgun (WGS) entry which is preliminary data.</text>
</comment>
<dbReference type="AlphaFoldDB" id="A0AAV9NHN5"/>
<feature type="compositionally biased region" description="Low complexity" evidence="1">
    <location>
        <begin position="217"/>
        <end position="237"/>
    </location>
</feature>
<dbReference type="GeneID" id="89979040"/>
<feature type="compositionally biased region" description="Basic and acidic residues" evidence="1">
    <location>
        <begin position="425"/>
        <end position="438"/>
    </location>
</feature>
<dbReference type="Proteomes" id="UP001358417">
    <property type="component" value="Unassembled WGS sequence"/>
</dbReference>
<feature type="compositionally biased region" description="Polar residues" evidence="1">
    <location>
        <begin position="1"/>
        <end position="15"/>
    </location>
</feature>
<feature type="region of interest" description="Disordered" evidence="1">
    <location>
        <begin position="182"/>
        <end position="265"/>
    </location>
</feature>
<feature type="compositionally biased region" description="Polar residues" evidence="1">
    <location>
        <begin position="37"/>
        <end position="49"/>
    </location>
</feature>
<name>A0AAV9NHN5_9EURO</name>
<feature type="compositionally biased region" description="Basic and acidic residues" evidence="1">
    <location>
        <begin position="125"/>
        <end position="136"/>
    </location>
</feature>
<evidence type="ECO:0000313" key="2">
    <source>
        <dbReference type="EMBL" id="KAK5058622.1"/>
    </source>
</evidence>
<evidence type="ECO:0000256" key="1">
    <source>
        <dbReference type="SAM" id="MobiDB-lite"/>
    </source>
</evidence>
<feature type="region of interest" description="Disordered" evidence="1">
    <location>
        <begin position="1"/>
        <end position="24"/>
    </location>
</feature>
<protein>
    <submittedName>
        <fullName evidence="2">Uncharacterized protein</fullName>
    </submittedName>
</protein>
<proteinExistence type="predicted"/>
<feature type="region of interest" description="Disordered" evidence="1">
    <location>
        <begin position="37"/>
        <end position="136"/>
    </location>
</feature>
<sequence length="529" mass="57016">MTRLQKTPPNGSAPLQTAVPYENLPLSAQQPVPVTSALLPSSYNDLPSTNPFSPNFAPQPAPSAAAQPDHLTNPFSPVSPISDPRPFERASQPTIHAPEPQRPNGQRNHASLQRPDAKPSTSTNHAEKGPKHVRVAKDMFDGALPPMYKRQASDPIKPGDVAQALSSTHECGSCGKKIAEGASCTCGKRRSNTPAARPANGTNHSRTTSAGVNSERSIASSSTAVQSQSSSSAPAHSCNKCGRHRRPGSLEHVPTISPTQAQPDARLQRAGLAIQPNAAPNQNPIYPQIDIIPPSATTYRRTNTIQTPFTPYGEESPLVTGPAQPQSPPRKPESKGGFRNNSIVRSLSRRLSRREKEKDKEVPAAPLPSQQLAASENGTSEQSAGRLINMISTAMQEPAHGRDQQYAKIEVSPPDRPGSPFSFVGERDESETFKKEAGFDSNAEYTPNKQDTLDVVPRPKSADAHTGRHLSPGDAERPQITRFKSLRVGVNRVNQSISRSQSLKRMSSVKTAHHAWYVDGSDENSLPVF</sequence>
<gene>
    <name evidence="2" type="ORF">LTR84_010886</name>
</gene>
<feature type="region of interest" description="Disordered" evidence="1">
    <location>
        <begin position="410"/>
        <end position="482"/>
    </location>
</feature>
<dbReference type="EMBL" id="JAVRRD010000005">
    <property type="protein sequence ID" value="KAK5058622.1"/>
    <property type="molecule type" value="Genomic_DNA"/>
</dbReference>
<evidence type="ECO:0000313" key="3">
    <source>
        <dbReference type="Proteomes" id="UP001358417"/>
    </source>
</evidence>
<organism evidence="2 3">
    <name type="scientific">Exophiala bonariae</name>
    <dbReference type="NCBI Taxonomy" id="1690606"/>
    <lineage>
        <taxon>Eukaryota</taxon>
        <taxon>Fungi</taxon>
        <taxon>Dikarya</taxon>
        <taxon>Ascomycota</taxon>
        <taxon>Pezizomycotina</taxon>
        <taxon>Eurotiomycetes</taxon>
        <taxon>Chaetothyriomycetidae</taxon>
        <taxon>Chaetothyriales</taxon>
        <taxon>Herpotrichiellaceae</taxon>
        <taxon>Exophiala</taxon>
    </lineage>
</organism>